<reference evidence="1 2" key="1">
    <citation type="journal article" date="2023" name="PLoS ONE">
        <title>Cytospora paraplurivora sp. nov. isolated from orchards with fruit tree decline syndrome in Ontario, Canada.</title>
        <authorList>
            <person name="Ilyukhin E."/>
            <person name="Nguyen H.D.T."/>
            <person name="Castle A.J."/>
            <person name="Ellouze W."/>
        </authorList>
    </citation>
    <scope>NUCLEOTIDE SEQUENCE [LARGE SCALE GENOMIC DNA]</scope>
    <source>
        <strain evidence="1 2">FDS-564</strain>
    </source>
</reference>
<name>A0AAN9U591_9PEZI</name>
<accession>A0AAN9U591</accession>
<gene>
    <name evidence="1" type="ORF">SLS53_005424</name>
</gene>
<evidence type="ECO:0000313" key="2">
    <source>
        <dbReference type="Proteomes" id="UP001320245"/>
    </source>
</evidence>
<keyword evidence="2" id="KW-1185">Reference proteome</keyword>
<comment type="caution">
    <text evidence="1">The sequence shown here is derived from an EMBL/GenBank/DDBJ whole genome shotgun (WGS) entry which is preliminary data.</text>
</comment>
<evidence type="ECO:0000313" key="1">
    <source>
        <dbReference type="EMBL" id="KAK7740579.1"/>
    </source>
</evidence>
<proteinExistence type="predicted"/>
<sequence>MGGQDWNYFELAQWYPCSAFRPKVCKSKYEPPVTRSLCFFFYSHTDNAGKKTDTMIADLGSRALDDDPIFNSPFKWERQDCWMNPAPHKAAFLRHIDIASAAYQKRAAVEATLRNRRFVHNELLCTAYALYDADI</sequence>
<organism evidence="1 2">
    <name type="scientific">Cytospora paraplurivora</name>
    <dbReference type="NCBI Taxonomy" id="2898453"/>
    <lineage>
        <taxon>Eukaryota</taxon>
        <taxon>Fungi</taxon>
        <taxon>Dikarya</taxon>
        <taxon>Ascomycota</taxon>
        <taxon>Pezizomycotina</taxon>
        <taxon>Sordariomycetes</taxon>
        <taxon>Sordariomycetidae</taxon>
        <taxon>Diaporthales</taxon>
        <taxon>Cytosporaceae</taxon>
        <taxon>Cytospora</taxon>
    </lineage>
</organism>
<dbReference type="Proteomes" id="UP001320245">
    <property type="component" value="Unassembled WGS sequence"/>
</dbReference>
<protein>
    <submittedName>
        <fullName evidence="1">Uncharacterized protein</fullName>
    </submittedName>
</protein>
<dbReference type="EMBL" id="JAJSPL020000020">
    <property type="protein sequence ID" value="KAK7740579.1"/>
    <property type="molecule type" value="Genomic_DNA"/>
</dbReference>
<dbReference type="AlphaFoldDB" id="A0AAN9U591"/>